<dbReference type="Gene3D" id="3.40.140.10">
    <property type="entry name" value="Cytidine Deaminase, domain 2"/>
    <property type="match status" value="1"/>
</dbReference>
<dbReference type="EMBL" id="FOOK01000008">
    <property type="protein sequence ID" value="SFF91147.1"/>
    <property type="molecule type" value="Genomic_DNA"/>
</dbReference>
<evidence type="ECO:0000313" key="9">
    <source>
        <dbReference type="EMBL" id="SFF91147.1"/>
    </source>
</evidence>
<dbReference type="AlphaFoldDB" id="A0A1I2MNT8"/>
<dbReference type="GO" id="GO:0008237">
    <property type="term" value="F:metallopeptidase activity"/>
    <property type="evidence" value="ECO:0007669"/>
    <property type="project" value="UniProtKB-KW"/>
</dbReference>
<keyword evidence="6" id="KW-0482">Metalloprotease</keyword>
<dbReference type="InterPro" id="IPR037518">
    <property type="entry name" value="MPN"/>
</dbReference>
<dbReference type="Pfam" id="PF04002">
    <property type="entry name" value="RadC"/>
    <property type="match status" value="1"/>
</dbReference>
<dbReference type="Pfam" id="PF20582">
    <property type="entry name" value="UPF0758_N"/>
    <property type="match status" value="1"/>
</dbReference>
<proteinExistence type="inferred from homology"/>
<keyword evidence="4" id="KW-0378">Hydrolase</keyword>
<keyword evidence="10" id="KW-1185">Reference proteome</keyword>
<protein>
    <submittedName>
        <fullName evidence="9">DNA replication and repair protein RadC</fullName>
    </submittedName>
</protein>
<evidence type="ECO:0000313" key="10">
    <source>
        <dbReference type="Proteomes" id="UP000198661"/>
    </source>
</evidence>
<gene>
    <name evidence="9" type="ORF">SAMN04488025_10882</name>
</gene>
<dbReference type="CDD" id="cd08071">
    <property type="entry name" value="MPN_DUF2466"/>
    <property type="match status" value="1"/>
</dbReference>
<keyword evidence="5" id="KW-0862">Zinc</keyword>
<dbReference type="InterPro" id="IPR010994">
    <property type="entry name" value="RuvA_2-like"/>
</dbReference>
<dbReference type="SUPFAM" id="SSF47781">
    <property type="entry name" value="RuvA domain 2-like"/>
    <property type="match status" value="1"/>
</dbReference>
<dbReference type="InterPro" id="IPR025657">
    <property type="entry name" value="RadC_JAB"/>
</dbReference>
<dbReference type="InterPro" id="IPR001405">
    <property type="entry name" value="UPF0758"/>
</dbReference>
<dbReference type="PROSITE" id="PS50249">
    <property type="entry name" value="MPN"/>
    <property type="match status" value="1"/>
</dbReference>
<name>A0A1I2MNT8_9BACL</name>
<organism evidence="9 10">
    <name type="scientific">Planifilum fulgidum</name>
    <dbReference type="NCBI Taxonomy" id="201973"/>
    <lineage>
        <taxon>Bacteria</taxon>
        <taxon>Bacillati</taxon>
        <taxon>Bacillota</taxon>
        <taxon>Bacilli</taxon>
        <taxon>Bacillales</taxon>
        <taxon>Thermoactinomycetaceae</taxon>
        <taxon>Planifilum</taxon>
    </lineage>
</organism>
<dbReference type="PROSITE" id="PS01302">
    <property type="entry name" value="UPF0758"/>
    <property type="match status" value="1"/>
</dbReference>
<dbReference type="NCBIfam" id="NF000642">
    <property type="entry name" value="PRK00024.1"/>
    <property type="match status" value="1"/>
</dbReference>
<dbReference type="SUPFAM" id="SSF102712">
    <property type="entry name" value="JAB1/MPN domain"/>
    <property type="match status" value="1"/>
</dbReference>
<feature type="domain" description="MPN" evidence="8">
    <location>
        <begin position="108"/>
        <end position="230"/>
    </location>
</feature>
<keyword evidence="2" id="KW-0645">Protease</keyword>
<dbReference type="InterPro" id="IPR046778">
    <property type="entry name" value="UPF0758_N"/>
</dbReference>
<dbReference type="GO" id="GO:0006508">
    <property type="term" value="P:proteolysis"/>
    <property type="evidence" value="ECO:0007669"/>
    <property type="project" value="UniProtKB-KW"/>
</dbReference>
<evidence type="ECO:0000256" key="2">
    <source>
        <dbReference type="ARBA" id="ARBA00022670"/>
    </source>
</evidence>
<keyword evidence="3" id="KW-0479">Metal-binding</keyword>
<evidence type="ECO:0000256" key="1">
    <source>
        <dbReference type="ARBA" id="ARBA00010243"/>
    </source>
</evidence>
<dbReference type="GO" id="GO:0046872">
    <property type="term" value="F:metal ion binding"/>
    <property type="evidence" value="ECO:0007669"/>
    <property type="project" value="UniProtKB-KW"/>
</dbReference>
<dbReference type="PANTHER" id="PTHR30471">
    <property type="entry name" value="DNA REPAIR PROTEIN RADC"/>
    <property type="match status" value="1"/>
</dbReference>
<comment type="similarity">
    <text evidence="1 7">Belongs to the UPF0758 family.</text>
</comment>
<evidence type="ECO:0000256" key="7">
    <source>
        <dbReference type="RuleBase" id="RU003797"/>
    </source>
</evidence>
<accession>A0A1I2MNT8</accession>
<evidence type="ECO:0000256" key="3">
    <source>
        <dbReference type="ARBA" id="ARBA00022723"/>
    </source>
</evidence>
<dbReference type="PANTHER" id="PTHR30471:SF3">
    <property type="entry name" value="UPF0758 PROTEIN YEES-RELATED"/>
    <property type="match status" value="1"/>
</dbReference>
<evidence type="ECO:0000256" key="4">
    <source>
        <dbReference type="ARBA" id="ARBA00022801"/>
    </source>
</evidence>
<evidence type="ECO:0000256" key="6">
    <source>
        <dbReference type="ARBA" id="ARBA00023049"/>
    </source>
</evidence>
<sequence>MNPEKHLMIRDVPEEERPRERLVQLGAEHCSNAELIAILLRTGTSSESVIALASRVLSKAGGIRGLTNTTLEELMEIRGIGMAKAVQLLAGIELGRRISRAMPEERMTIRSPRDAAEMVMDELRYLKQEHFICLFLNTKNRVIHKECIFVGSLDTSVVHPREVFREAIRRSSAGIICVHNHPSGDPHPSREDIDVTYRLYEAGEIVGVELMDHIIVGDGCYFSLKEKGMFPGLNG</sequence>
<evidence type="ECO:0000256" key="5">
    <source>
        <dbReference type="ARBA" id="ARBA00022833"/>
    </source>
</evidence>
<dbReference type="Proteomes" id="UP000198661">
    <property type="component" value="Unassembled WGS sequence"/>
</dbReference>
<dbReference type="InterPro" id="IPR020891">
    <property type="entry name" value="UPF0758_CS"/>
</dbReference>
<reference evidence="9 10" key="1">
    <citation type="submission" date="2016-10" db="EMBL/GenBank/DDBJ databases">
        <authorList>
            <person name="de Groot N.N."/>
        </authorList>
    </citation>
    <scope>NUCLEOTIDE SEQUENCE [LARGE SCALE GENOMIC DNA]</scope>
    <source>
        <strain evidence="9 10">DSM 44945</strain>
    </source>
</reference>
<dbReference type="STRING" id="201973.SAMN04488025_10882"/>
<dbReference type="NCBIfam" id="TIGR00608">
    <property type="entry name" value="radc"/>
    <property type="match status" value="1"/>
</dbReference>
<evidence type="ECO:0000259" key="8">
    <source>
        <dbReference type="PROSITE" id="PS50249"/>
    </source>
</evidence>